<reference evidence="3 4" key="2">
    <citation type="submission" date="2020-03" db="EMBL/GenBank/DDBJ databases">
        <title>Campylobacter portucalensis sp. nov., a new species of Campylobacter isolated from the reproductive tract of bulls.</title>
        <authorList>
            <person name="Silva M.F."/>
            <person name="Pereira G."/>
            <person name="Carneiro C."/>
            <person name="Hemphill A."/>
            <person name="Mateus L."/>
            <person name="Lopes-Da-Costa L."/>
            <person name="Silva E."/>
        </authorList>
    </citation>
    <scope>NUCLEOTIDE SEQUENCE [LARGE SCALE GENOMIC DNA]</scope>
    <source>
        <strain evidence="3 4">FMV-PI01</strain>
    </source>
</reference>
<dbReference type="InterPro" id="IPR038157">
    <property type="entry name" value="FeoA_core_dom"/>
</dbReference>
<dbReference type="InterPro" id="IPR007167">
    <property type="entry name" value="Fe-transptr_FeoA-like"/>
</dbReference>
<evidence type="ECO:0000256" key="1">
    <source>
        <dbReference type="ARBA" id="ARBA00023004"/>
    </source>
</evidence>
<protein>
    <submittedName>
        <fullName evidence="3">Ferrous iron transport protein A</fullName>
    </submittedName>
</protein>
<proteinExistence type="predicted"/>
<evidence type="ECO:0000259" key="2">
    <source>
        <dbReference type="SMART" id="SM00899"/>
    </source>
</evidence>
<dbReference type="SMART" id="SM00899">
    <property type="entry name" value="FeoA"/>
    <property type="match status" value="1"/>
</dbReference>
<dbReference type="PANTHER" id="PTHR42954">
    <property type="entry name" value="FE(2+) TRANSPORT PROTEIN A"/>
    <property type="match status" value="1"/>
</dbReference>
<evidence type="ECO:0000313" key="4">
    <source>
        <dbReference type="Proteomes" id="UP000476338"/>
    </source>
</evidence>
<comment type="caution">
    <text evidence="3">The sequence shown here is derived from an EMBL/GenBank/DDBJ whole genome shotgun (WGS) entry which is preliminary data.</text>
</comment>
<dbReference type="GO" id="GO:0046914">
    <property type="term" value="F:transition metal ion binding"/>
    <property type="evidence" value="ECO:0007669"/>
    <property type="project" value="InterPro"/>
</dbReference>
<keyword evidence="4" id="KW-1185">Reference proteome</keyword>
<keyword evidence="1" id="KW-0408">Iron</keyword>
<dbReference type="Proteomes" id="UP000476338">
    <property type="component" value="Unassembled WGS sequence"/>
</dbReference>
<dbReference type="AlphaFoldDB" id="A0A6L5WJQ8"/>
<accession>A0A6L5WJQ8</accession>
<dbReference type="RefSeq" id="WP_154570949.1">
    <property type="nucleotide sequence ID" value="NZ_VWSJ01000023.1"/>
</dbReference>
<dbReference type="EMBL" id="VWSJ01000023">
    <property type="protein sequence ID" value="MSN96682.1"/>
    <property type="molecule type" value="Genomic_DNA"/>
</dbReference>
<name>A0A6L5WJQ8_9BACT</name>
<dbReference type="InterPro" id="IPR052713">
    <property type="entry name" value="FeoA"/>
</dbReference>
<dbReference type="Pfam" id="PF04023">
    <property type="entry name" value="FeoA"/>
    <property type="match status" value="1"/>
</dbReference>
<dbReference type="PANTHER" id="PTHR42954:SF2">
    <property type="entry name" value="FE(2+) TRANSPORT PROTEIN A"/>
    <property type="match status" value="1"/>
</dbReference>
<dbReference type="InterPro" id="IPR008988">
    <property type="entry name" value="Transcriptional_repressor_C"/>
</dbReference>
<evidence type="ECO:0000313" key="3">
    <source>
        <dbReference type="EMBL" id="MSN96682.1"/>
    </source>
</evidence>
<dbReference type="SUPFAM" id="SSF50037">
    <property type="entry name" value="C-terminal domain of transcriptional repressors"/>
    <property type="match status" value="1"/>
</dbReference>
<sequence length="74" mass="8442">MVLSNCQSGQIYKIKKVNAKGKLFYKMLDMGFIAGADVEIVREAPFFDPMELKIQNYLVAIRRSEAELIEVESL</sequence>
<gene>
    <name evidence="3" type="ORF">F1B92_05830</name>
</gene>
<dbReference type="Gene3D" id="2.30.30.90">
    <property type="match status" value="1"/>
</dbReference>
<reference evidence="3 4" key="1">
    <citation type="submission" date="2019-09" db="EMBL/GenBank/DDBJ databases">
        <authorList>
            <person name="Silva M."/>
            <person name="Pereira G."/>
            <person name="Lopes-Da-Costa L."/>
            <person name="Silva E."/>
        </authorList>
    </citation>
    <scope>NUCLEOTIDE SEQUENCE [LARGE SCALE GENOMIC DNA]</scope>
    <source>
        <strain evidence="3 4">FMV-PI01</strain>
    </source>
</reference>
<organism evidence="3 4">
    <name type="scientific">Campylobacter portucalensis</name>
    <dbReference type="NCBI Taxonomy" id="2608384"/>
    <lineage>
        <taxon>Bacteria</taxon>
        <taxon>Pseudomonadati</taxon>
        <taxon>Campylobacterota</taxon>
        <taxon>Epsilonproteobacteria</taxon>
        <taxon>Campylobacterales</taxon>
        <taxon>Campylobacteraceae</taxon>
        <taxon>Campylobacter</taxon>
    </lineage>
</organism>
<feature type="domain" description="Ferrous iron transporter FeoA-like" evidence="2">
    <location>
        <begin position="1"/>
        <end position="73"/>
    </location>
</feature>